<dbReference type="PANTHER" id="PTHR24031">
    <property type="entry name" value="RNA HELICASE"/>
    <property type="match status" value="1"/>
</dbReference>
<protein>
    <recommendedName>
        <fullName evidence="5">ATP-dependent RNA helicase</fullName>
        <ecNumber evidence="5">3.6.4.13</ecNumber>
    </recommendedName>
</protein>
<name>A0A4T0FBB2_9BASI</name>
<evidence type="ECO:0000256" key="3">
    <source>
        <dbReference type="ARBA" id="ARBA00022840"/>
    </source>
</evidence>
<reference evidence="8 9" key="1">
    <citation type="submission" date="2019-03" db="EMBL/GenBank/DDBJ databases">
        <title>Sequencing 23 genomes of Wallemia ichthyophaga.</title>
        <authorList>
            <person name="Gostincar C."/>
        </authorList>
    </citation>
    <scope>NUCLEOTIDE SEQUENCE [LARGE SCALE GENOMIC DNA]</scope>
    <source>
        <strain evidence="8 9">EXF-5753</strain>
    </source>
</reference>
<evidence type="ECO:0000259" key="7">
    <source>
        <dbReference type="PROSITE" id="PS51194"/>
    </source>
</evidence>
<keyword evidence="5" id="KW-0347">Helicase</keyword>
<dbReference type="SMART" id="SM00487">
    <property type="entry name" value="DEXDc"/>
    <property type="match status" value="1"/>
</dbReference>
<dbReference type="AlphaFoldDB" id="A0A4T0FBB2"/>
<evidence type="ECO:0000313" key="9">
    <source>
        <dbReference type="Proteomes" id="UP000310189"/>
    </source>
</evidence>
<dbReference type="InterPro" id="IPR001650">
    <property type="entry name" value="Helicase_C-like"/>
</dbReference>
<gene>
    <name evidence="8" type="ORF">E3P99_04017</name>
</gene>
<dbReference type="SUPFAM" id="SSF52540">
    <property type="entry name" value="P-loop containing nucleoside triphosphate hydrolases"/>
    <property type="match status" value="2"/>
</dbReference>
<dbReference type="OrthoDB" id="10256233at2759"/>
<dbReference type="GO" id="GO:0003723">
    <property type="term" value="F:RNA binding"/>
    <property type="evidence" value="ECO:0007669"/>
    <property type="project" value="UniProtKB-UniRule"/>
</dbReference>
<dbReference type="Pfam" id="PF00270">
    <property type="entry name" value="DEAD"/>
    <property type="match status" value="1"/>
</dbReference>
<sequence length="514" mass="56675">MRWSRIRWKIGSFNDLPLSSDILNRLSSYFPSVRTPTHAQSELISRISNGNDVLLKAHTGDGKSDPSSLFRSLGLLLSLLSQTPRVRQQDSGSSAGRSSKITFDPLAVGSSFASVSESDRTSLLGVIIVPTYELLRQYTHWSQLLFPQTFSSYVGTLHRSPELSTSDQAMSLRLTIPKVLVCTTHGLADAFVHDPSLFDTRSKHSIVRDLKCIALDEVDALLPSQSTRRSSKSFKKTPKKKKEILYPLVDALLGDRSQRIQFIATSASLNAPLRGHLKVEKRWAGPTTSYINADSSERGGRVKHCCVVLNTQGEIRNIRTSENSSTGSKELQLLRSEVSKSVGDANKDENLFESVAAAFAIWSAHNDNNGSAVLIVPSNASIKRLEDFFTELGVNARQLVTFSESDKQATGMHEGADETADSGTLYIVHEHAVRGLHMPTLELVMIAGPVKDVTKYLHIAGRVGRFGQTGTPQVVTFVRETMTDDKVNGEEEQAMLHTFDRAKINPEPWNTVVE</sequence>
<dbReference type="InterPro" id="IPR027417">
    <property type="entry name" value="P-loop_NTPase"/>
</dbReference>
<dbReference type="GO" id="GO:0005524">
    <property type="term" value="F:ATP binding"/>
    <property type="evidence" value="ECO:0007669"/>
    <property type="project" value="UniProtKB-UniRule"/>
</dbReference>
<evidence type="ECO:0000256" key="1">
    <source>
        <dbReference type="ARBA" id="ARBA00022741"/>
    </source>
</evidence>
<comment type="caution">
    <text evidence="8">The sequence shown here is derived from an EMBL/GenBank/DDBJ whole genome shotgun (WGS) entry which is preliminary data.</text>
</comment>
<evidence type="ECO:0000256" key="5">
    <source>
        <dbReference type="RuleBase" id="RU365068"/>
    </source>
</evidence>
<dbReference type="InterPro" id="IPR014001">
    <property type="entry name" value="Helicase_ATP-bd"/>
</dbReference>
<evidence type="ECO:0000313" key="8">
    <source>
        <dbReference type="EMBL" id="TIA85327.1"/>
    </source>
</evidence>
<keyword evidence="1 5" id="KW-0547">Nucleotide-binding</keyword>
<evidence type="ECO:0000256" key="2">
    <source>
        <dbReference type="ARBA" id="ARBA00022801"/>
    </source>
</evidence>
<evidence type="ECO:0000256" key="4">
    <source>
        <dbReference type="ARBA" id="ARBA00022884"/>
    </source>
</evidence>
<dbReference type="Pfam" id="PF00271">
    <property type="entry name" value="Helicase_C"/>
    <property type="match status" value="1"/>
</dbReference>
<dbReference type="Proteomes" id="UP000310189">
    <property type="component" value="Unassembled WGS sequence"/>
</dbReference>
<keyword evidence="4 5" id="KW-0694">RNA-binding</keyword>
<dbReference type="Gene3D" id="3.40.50.300">
    <property type="entry name" value="P-loop containing nucleotide triphosphate hydrolases"/>
    <property type="match status" value="2"/>
</dbReference>
<comment type="catalytic activity">
    <reaction evidence="5">
        <text>ATP + H2O = ADP + phosphate + H(+)</text>
        <dbReference type="Rhea" id="RHEA:13065"/>
        <dbReference type="ChEBI" id="CHEBI:15377"/>
        <dbReference type="ChEBI" id="CHEBI:15378"/>
        <dbReference type="ChEBI" id="CHEBI:30616"/>
        <dbReference type="ChEBI" id="CHEBI:43474"/>
        <dbReference type="ChEBI" id="CHEBI:456216"/>
        <dbReference type="EC" id="3.6.4.13"/>
    </reaction>
</comment>
<dbReference type="InterPro" id="IPR011545">
    <property type="entry name" value="DEAD/DEAH_box_helicase_dom"/>
</dbReference>
<dbReference type="PROSITE" id="PS51194">
    <property type="entry name" value="HELICASE_CTER"/>
    <property type="match status" value="1"/>
</dbReference>
<comment type="domain">
    <text evidence="5">The Q motif is unique to and characteristic of the DEAD box family of RNA helicases and controls ATP binding and hydrolysis.</text>
</comment>
<comment type="function">
    <text evidence="5">RNA helicase.</text>
</comment>
<evidence type="ECO:0000259" key="6">
    <source>
        <dbReference type="PROSITE" id="PS51192"/>
    </source>
</evidence>
<dbReference type="GO" id="GO:0003724">
    <property type="term" value="F:RNA helicase activity"/>
    <property type="evidence" value="ECO:0007669"/>
    <property type="project" value="UniProtKB-EC"/>
</dbReference>
<dbReference type="EC" id="3.6.4.13" evidence="5"/>
<organism evidence="8 9">
    <name type="scientific">Wallemia hederae</name>
    <dbReference type="NCBI Taxonomy" id="1540922"/>
    <lineage>
        <taxon>Eukaryota</taxon>
        <taxon>Fungi</taxon>
        <taxon>Dikarya</taxon>
        <taxon>Basidiomycota</taxon>
        <taxon>Wallemiomycotina</taxon>
        <taxon>Wallemiomycetes</taxon>
        <taxon>Wallemiales</taxon>
        <taxon>Wallemiaceae</taxon>
        <taxon>Wallemia</taxon>
    </lineage>
</organism>
<dbReference type="EMBL" id="SPNW01000114">
    <property type="protein sequence ID" value="TIA85327.1"/>
    <property type="molecule type" value="Genomic_DNA"/>
</dbReference>
<feature type="domain" description="Helicase ATP-binding" evidence="6">
    <location>
        <begin position="44"/>
        <end position="287"/>
    </location>
</feature>
<keyword evidence="3 5" id="KW-0067">ATP-binding</keyword>
<dbReference type="PROSITE" id="PS51192">
    <property type="entry name" value="HELICASE_ATP_BIND_1"/>
    <property type="match status" value="1"/>
</dbReference>
<accession>A0A4T0FBB2</accession>
<dbReference type="GO" id="GO:0016787">
    <property type="term" value="F:hydrolase activity"/>
    <property type="evidence" value="ECO:0007669"/>
    <property type="project" value="UniProtKB-KW"/>
</dbReference>
<comment type="similarity">
    <text evidence="5">Belongs to the DEAD box helicase family.</text>
</comment>
<keyword evidence="9" id="KW-1185">Reference proteome</keyword>
<keyword evidence="2 5" id="KW-0378">Hydrolase</keyword>
<feature type="domain" description="Helicase C-terminal" evidence="7">
    <location>
        <begin position="347"/>
        <end position="514"/>
    </location>
</feature>
<proteinExistence type="inferred from homology"/>